<organism evidence="1 2">
    <name type="scientific">Corynebacterium flavescens</name>
    <dbReference type="NCBI Taxonomy" id="28028"/>
    <lineage>
        <taxon>Bacteria</taxon>
        <taxon>Bacillati</taxon>
        <taxon>Actinomycetota</taxon>
        <taxon>Actinomycetes</taxon>
        <taxon>Mycobacteriales</taxon>
        <taxon>Corynebacteriaceae</taxon>
        <taxon>Corynebacterium</taxon>
    </lineage>
</organism>
<dbReference type="Proteomes" id="UP000315353">
    <property type="component" value="Unassembled WGS sequence"/>
</dbReference>
<reference evidence="1 2" key="1">
    <citation type="submission" date="2019-06" db="EMBL/GenBank/DDBJ databases">
        <title>Whole genome shotgun sequence of Corynebacterium flavescens NBRC 14136.</title>
        <authorList>
            <person name="Hosoyama A."/>
            <person name="Uohara A."/>
            <person name="Ohji S."/>
            <person name="Ichikawa N."/>
        </authorList>
    </citation>
    <scope>NUCLEOTIDE SEQUENCE [LARGE SCALE GENOMIC DNA]</scope>
    <source>
        <strain evidence="1 2">NBRC 14136</strain>
    </source>
</reference>
<dbReference type="EMBL" id="BJNB01000005">
    <property type="protein sequence ID" value="GEB97086.1"/>
    <property type="molecule type" value="Genomic_DNA"/>
</dbReference>
<comment type="caution">
    <text evidence="1">The sequence shown here is derived from an EMBL/GenBank/DDBJ whole genome shotgun (WGS) entry which is preliminary data.</text>
</comment>
<name>A0AB73B6G4_CORFL</name>
<proteinExistence type="predicted"/>
<sequence>MEEIYAGAENTGSAGRRLPCREMDKAAANVFAPSRQRSEGVVQVFEQVDVEVLRGAAVSGELIVEKSLQVGD</sequence>
<protein>
    <submittedName>
        <fullName evidence="1">Uncharacterized protein</fullName>
    </submittedName>
</protein>
<dbReference type="AlphaFoldDB" id="A0AB73B6G4"/>
<accession>A0AB73B6G4</accession>
<evidence type="ECO:0000313" key="1">
    <source>
        <dbReference type="EMBL" id="GEB97086.1"/>
    </source>
</evidence>
<evidence type="ECO:0000313" key="2">
    <source>
        <dbReference type="Proteomes" id="UP000315353"/>
    </source>
</evidence>
<gene>
    <name evidence="1" type="ORF">CFL01nite_05810</name>
</gene>